<name>A0A151P9A5_ALLMI</name>
<protein>
    <submittedName>
        <fullName evidence="1">Uncharacterized protein</fullName>
    </submittedName>
</protein>
<accession>A0A151P9A5</accession>
<dbReference type="AlphaFoldDB" id="A0A151P9A5"/>
<evidence type="ECO:0000313" key="2">
    <source>
        <dbReference type="Proteomes" id="UP000050525"/>
    </source>
</evidence>
<proteinExistence type="predicted"/>
<keyword evidence="2" id="KW-1185">Reference proteome</keyword>
<comment type="caution">
    <text evidence="1">The sequence shown here is derived from an EMBL/GenBank/DDBJ whole genome shotgun (WGS) entry which is preliminary data.</text>
</comment>
<reference evidence="1 2" key="1">
    <citation type="journal article" date="2012" name="Genome Biol.">
        <title>Sequencing three crocodilian genomes to illuminate the evolution of archosaurs and amniotes.</title>
        <authorList>
            <person name="St John J.A."/>
            <person name="Braun E.L."/>
            <person name="Isberg S.R."/>
            <person name="Miles L.G."/>
            <person name="Chong A.Y."/>
            <person name="Gongora J."/>
            <person name="Dalzell P."/>
            <person name="Moran C."/>
            <person name="Bed'hom B."/>
            <person name="Abzhanov A."/>
            <person name="Burgess S.C."/>
            <person name="Cooksey A.M."/>
            <person name="Castoe T.A."/>
            <person name="Crawford N.G."/>
            <person name="Densmore L.D."/>
            <person name="Drew J.C."/>
            <person name="Edwards S.V."/>
            <person name="Faircloth B.C."/>
            <person name="Fujita M.K."/>
            <person name="Greenwold M.J."/>
            <person name="Hoffmann F.G."/>
            <person name="Howard J.M."/>
            <person name="Iguchi T."/>
            <person name="Janes D.E."/>
            <person name="Khan S.Y."/>
            <person name="Kohno S."/>
            <person name="de Koning A.J."/>
            <person name="Lance S.L."/>
            <person name="McCarthy F.M."/>
            <person name="McCormack J.E."/>
            <person name="Merchant M.E."/>
            <person name="Peterson D.G."/>
            <person name="Pollock D.D."/>
            <person name="Pourmand N."/>
            <person name="Raney B.J."/>
            <person name="Roessler K.A."/>
            <person name="Sanford J.R."/>
            <person name="Sawyer R.H."/>
            <person name="Schmidt C.J."/>
            <person name="Triplett E.W."/>
            <person name="Tuberville T.D."/>
            <person name="Venegas-Anaya M."/>
            <person name="Howard J.T."/>
            <person name="Jarvis E.D."/>
            <person name="Guillette L.J.Jr."/>
            <person name="Glenn T.C."/>
            <person name="Green R.E."/>
            <person name="Ray D.A."/>
        </authorList>
    </citation>
    <scope>NUCLEOTIDE SEQUENCE [LARGE SCALE GENOMIC DNA]</scope>
    <source>
        <strain evidence="1">KSC_2009_1</strain>
    </source>
</reference>
<dbReference type="EMBL" id="AKHW03000533">
    <property type="protein sequence ID" value="KYO45614.1"/>
    <property type="molecule type" value="Genomic_DNA"/>
</dbReference>
<dbReference type="Proteomes" id="UP000050525">
    <property type="component" value="Unassembled WGS sequence"/>
</dbReference>
<evidence type="ECO:0000313" key="1">
    <source>
        <dbReference type="EMBL" id="KYO45614.1"/>
    </source>
</evidence>
<gene>
    <name evidence="1" type="ORF">Y1Q_0021308</name>
</gene>
<organism evidence="1 2">
    <name type="scientific">Alligator mississippiensis</name>
    <name type="common">American alligator</name>
    <dbReference type="NCBI Taxonomy" id="8496"/>
    <lineage>
        <taxon>Eukaryota</taxon>
        <taxon>Metazoa</taxon>
        <taxon>Chordata</taxon>
        <taxon>Craniata</taxon>
        <taxon>Vertebrata</taxon>
        <taxon>Euteleostomi</taxon>
        <taxon>Archelosauria</taxon>
        <taxon>Archosauria</taxon>
        <taxon>Crocodylia</taxon>
        <taxon>Alligatoridae</taxon>
        <taxon>Alligatorinae</taxon>
        <taxon>Alligator</taxon>
    </lineage>
</organism>
<sequence>MYMKAELRKTSHFTLARLQQCQMSNEDLSAEAKSWCMQRRGLQCCRLCVSSLPWGRTSAGSYSISQPQFPHLRKEDKSFTPQTLPCSSHGKIHQREEEKVIPVAGRLGTVTGSHPSHCDAGIPVAGLQVELPWMNMALRKDFKISPLCFFLPTKIFSPNRCNLSRMVSE</sequence>